<evidence type="ECO:0000313" key="2">
    <source>
        <dbReference type="Proteomes" id="UP000199636"/>
    </source>
</evidence>
<dbReference type="Proteomes" id="UP000199636">
    <property type="component" value="Unassembled WGS sequence"/>
</dbReference>
<name>A0A1G8N8J1_9PSED</name>
<sequence length="103" mass="11563">MLMLGSTAELAQLIEAQSDSMWLEQAYLVSPPFINHSESWLMETLLEIEAVTEADSRRSHVIFKMANGNLYSLEDYPLARVAKSPIIFSAKCHVKPQANGPQR</sequence>
<dbReference type="AlphaFoldDB" id="A0A1G8N8J1"/>
<keyword evidence="2" id="KW-1185">Reference proteome</keyword>
<organism evidence="1 2">
    <name type="scientific">Pseudomonas panipatensis</name>
    <dbReference type="NCBI Taxonomy" id="428992"/>
    <lineage>
        <taxon>Bacteria</taxon>
        <taxon>Pseudomonadati</taxon>
        <taxon>Pseudomonadota</taxon>
        <taxon>Gammaproteobacteria</taxon>
        <taxon>Pseudomonadales</taxon>
        <taxon>Pseudomonadaceae</taxon>
        <taxon>Pseudomonas</taxon>
    </lineage>
</organism>
<reference evidence="2" key="1">
    <citation type="submission" date="2016-10" db="EMBL/GenBank/DDBJ databases">
        <authorList>
            <person name="Varghese N."/>
            <person name="Submissions S."/>
        </authorList>
    </citation>
    <scope>NUCLEOTIDE SEQUENCE [LARGE SCALE GENOMIC DNA]</scope>
    <source>
        <strain evidence="2">CCM 7469</strain>
    </source>
</reference>
<accession>A0A1G8N8J1</accession>
<proteinExistence type="predicted"/>
<protein>
    <submittedName>
        <fullName evidence="1">Uncharacterized protein</fullName>
    </submittedName>
</protein>
<dbReference type="EMBL" id="FNDS01000022">
    <property type="protein sequence ID" value="SDI76387.1"/>
    <property type="molecule type" value="Genomic_DNA"/>
</dbReference>
<gene>
    <name evidence="1" type="ORF">SAMN05216272_1221</name>
</gene>
<evidence type="ECO:0000313" key="1">
    <source>
        <dbReference type="EMBL" id="SDI76387.1"/>
    </source>
</evidence>